<dbReference type="EMBL" id="JRAA01000001">
    <property type="protein sequence ID" value="KHF25906.1"/>
    <property type="molecule type" value="Genomic_DNA"/>
</dbReference>
<evidence type="ECO:0000256" key="8">
    <source>
        <dbReference type="ARBA" id="ARBA00022692"/>
    </source>
</evidence>
<dbReference type="GO" id="GO:0016887">
    <property type="term" value="F:ATP hydrolysis activity"/>
    <property type="evidence" value="ECO:0007669"/>
    <property type="project" value="InterPro"/>
</dbReference>
<dbReference type="EC" id="7.2.2.8" evidence="3"/>
<keyword evidence="11 23" id="KW-0547">Nucleotide-binding</keyword>
<dbReference type="GO" id="GO:0005886">
    <property type="term" value="C:plasma membrane"/>
    <property type="evidence" value="ECO:0007669"/>
    <property type="project" value="UniProtKB-SubCell"/>
</dbReference>
<dbReference type="AlphaFoldDB" id="A0A0B0HEP1"/>
<dbReference type="PANTHER" id="PTHR43520">
    <property type="entry name" value="ATP7, ISOFORM B"/>
    <property type="match status" value="1"/>
</dbReference>
<feature type="transmembrane region" description="Helical" evidence="23">
    <location>
        <begin position="157"/>
        <end position="179"/>
    </location>
</feature>
<dbReference type="PATRIC" id="fig|2340.3.peg.419"/>
<dbReference type="InterPro" id="IPR059000">
    <property type="entry name" value="ATPase_P-type_domA"/>
</dbReference>
<evidence type="ECO:0000256" key="14">
    <source>
        <dbReference type="ARBA" id="ARBA00022842"/>
    </source>
</evidence>
<evidence type="ECO:0000256" key="22">
    <source>
        <dbReference type="ARBA" id="ARBA00049289"/>
    </source>
</evidence>
<dbReference type="Gene3D" id="3.40.1110.10">
    <property type="entry name" value="Calcium-transporting ATPase, cytoplasmic domain N"/>
    <property type="match status" value="1"/>
</dbReference>
<evidence type="ECO:0000256" key="19">
    <source>
        <dbReference type="ARBA" id="ARBA00023136"/>
    </source>
</evidence>
<dbReference type="InterPro" id="IPR023299">
    <property type="entry name" value="ATPase_P-typ_cyto_dom_N"/>
</dbReference>
<evidence type="ECO:0000256" key="1">
    <source>
        <dbReference type="ARBA" id="ARBA00004651"/>
    </source>
</evidence>
<dbReference type="GO" id="GO:0060003">
    <property type="term" value="P:copper ion export"/>
    <property type="evidence" value="ECO:0007669"/>
    <property type="project" value="UniProtKB-ARBA"/>
</dbReference>
<keyword evidence="13 23" id="KW-0067">ATP-binding</keyword>
<dbReference type="SUPFAM" id="SSF56784">
    <property type="entry name" value="HAD-like"/>
    <property type="match status" value="1"/>
</dbReference>
<sequence>MNQPIRLSIGGMSCAGCVASVQDALSSVDGAVEVDVSLGERTATITGKVDAGDLIGAVQKAGFEAALLQSEEDESAKEEAELKEYRTLWRRAIIAGCIGLLLFIPGMAGLIPPPQQAQGIWIGISLVTLLVLVFVGGHFFRGAWSAMQNRRANMDTLVSLGTGTAWFYSTLVVLFPNLFPTLARHAYFEAAVIIIALVSLGSALESKARGKTSKALKKLIGLQPKQASVIREGFEQKIPLAEVGLDETIRIRPGERIAVDGVVIDGDSFVDESMLTGEPIPVSKEKGDQLFAGTLNTSGSFLMRAKHIGRETALAQIIEQVRKAQASKPPIGRLVDRIAAIFVPVVVTIAIIAAAVWYLFGPQPQFGYAVVSFMTILVIACPCALGLATPISIMVGIGRAAGLGILIRSGDALQQAGRLTSVVLDKTGTITEGKPAVTHRLPIEGISESELMLLAAGLEQHSEHPIARAICDAVDKESIPQTDAFNSIRGQGVTATIEGQTARLGNALYMHESSVDISNQTETADELSGQGVTPVYVAKDKQLIGLIGIADSARKDSHEAISGMQQMGLKVIMLTGDNQRTAQAIAANVGIDKVIADVLPADKAAVISDLQSKGEIVAMVGDGINDAPALAKADVGIAMYTGTDVAIESAGITLMRQSLSGVSDAIALSKATLKNIKQNLFGAFIYNLFGIPIAAGILYPAFGLLLSPVFAAAAMSMSSVTVVSNALRLRRTSL</sequence>
<dbReference type="GeneID" id="86991453"/>
<dbReference type="GO" id="GO:0043682">
    <property type="term" value="F:P-type divalent copper transporter activity"/>
    <property type="evidence" value="ECO:0007669"/>
    <property type="project" value="TreeGrafter"/>
</dbReference>
<dbReference type="SUPFAM" id="SSF81665">
    <property type="entry name" value="Calcium ATPase, transmembrane domain M"/>
    <property type="match status" value="1"/>
</dbReference>
<dbReference type="PRINTS" id="PR00943">
    <property type="entry name" value="CUATPASE"/>
</dbReference>
<dbReference type="InterPro" id="IPR036163">
    <property type="entry name" value="HMA_dom_sf"/>
</dbReference>
<dbReference type="InterPro" id="IPR001757">
    <property type="entry name" value="P_typ_ATPase"/>
</dbReference>
<dbReference type="Pfam" id="PF00403">
    <property type="entry name" value="HMA"/>
    <property type="match status" value="1"/>
</dbReference>
<feature type="transmembrane region" description="Helical" evidence="23">
    <location>
        <begin position="680"/>
        <end position="699"/>
    </location>
</feature>
<dbReference type="Gene3D" id="2.70.150.10">
    <property type="entry name" value="Calcium-transporting ATPase, cytoplasmic transduction domain A"/>
    <property type="match status" value="1"/>
</dbReference>
<evidence type="ECO:0000256" key="12">
    <source>
        <dbReference type="ARBA" id="ARBA00022796"/>
    </source>
</evidence>
<name>A0A0B0HEP1_SOVGS</name>
<keyword evidence="5" id="KW-0813">Transport</keyword>
<feature type="transmembrane region" description="Helical" evidence="23">
    <location>
        <begin position="185"/>
        <end position="204"/>
    </location>
</feature>
<evidence type="ECO:0000256" key="23">
    <source>
        <dbReference type="RuleBase" id="RU362081"/>
    </source>
</evidence>
<feature type="transmembrane region" description="Helical" evidence="23">
    <location>
        <begin position="92"/>
        <end position="111"/>
    </location>
</feature>
<keyword evidence="14" id="KW-0460">Magnesium</keyword>
<dbReference type="InterPro" id="IPR018303">
    <property type="entry name" value="ATPase_P-typ_P_site"/>
</dbReference>
<dbReference type="Proteomes" id="UP000030856">
    <property type="component" value="Unassembled WGS sequence"/>
</dbReference>
<dbReference type="NCBIfam" id="TIGR01525">
    <property type="entry name" value="ATPase-IB_hvy"/>
    <property type="match status" value="1"/>
</dbReference>
<dbReference type="NCBIfam" id="TIGR01511">
    <property type="entry name" value="ATPase-IB1_Cu"/>
    <property type="match status" value="1"/>
</dbReference>
<dbReference type="SFLD" id="SFLDF00027">
    <property type="entry name" value="p-type_atpase"/>
    <property type="match status" value="1"/>
</dbReference>
<keyword evidence="9 23" id="KW-0479">Metal-binding</keyword>
<keyword evidence="6 23" id="KW-1003">Cell membrane</keyword>
<evidence type="ECO:0000256" key="20">
    <source>
        <dbReference type="ARBA" id="ARBA00029719"/>
    </source>
</evidence>
<evidence type="ECO:0000256" key="13">
    <source>
        <dbReference type="ARBA" id="ARBA00022840"/>
    </source>
</evidence>
<dbReference type="InterPro" id="IPR044492">
    <property type="entry name" value="P_typ_ATPase_HD_dom"/>
</dbReference>
<evidence type="ECO:0000256" key="7">
    <source>
        <dbReference type="ARBA" id="ARBA00022553"/>
    </source>
</evidence>
<dbReference type="PROSITE" id="PS00154">
    <property type="entry name" value="ATPASE_E1_E2"/>
    <property type="match status" value="1"/>
</dbReference>
<dbReference type="InterPro" id="IPR023214">
    <property type="entry name" value="HAD_sf"/>
</dbReference>
<dbReference type="PANTHER" id="PTHR43520:SF6">
    <property type="entry name" value="COPPER-EXPORTING P-TYPE ATPASE"/>
    <property type="match status" value="1"/>
</dbReference>
<comment type="similarity">
    <text evidence="2 23">Belongs to the cation transport ATPase (P-type) (TC 3.A.3) family. Type IB subfamily.</text>
</comment>
<organism evidence="25 26">
    <name type="scientific">Solemya velum gill symbiont</name>
    <dbReference type="NCBI Taxonomy" id="2340"/>
    <lineage>
        <taxon>Bacteria</taxon>
        <taxon>Pseudomonadati</taxon>
        <taxon>Pseudomonadota</taxon>
        <taxon>Gammaproteobacteria</taxon>
        <taxon>sulfur-oxidizing symbionts</taxon>
    </lineage>
</organism>
<dbReference type="STRING" id="2340.JV46_20160"/>
<keyword evidence="10" id="KW-0677">Repeat</keyword>
<keyword evidence="18" id="KW-0406">Ion transport</keyword>
<dbReference type="GO" id="GO:0140581">
    <property type="term" value="F:P-type monovalent copper transporter activity"/>
    <property type="evidence" value="ECO:0007669"/>
    <property type="project" value="UniProtKB-EC"/>
</dbReference>
<reference evidence="25 26" key="1">
    <citation type="journal article" date="2014" name="BMC Genomics">
        <title>The genome of the intracellular bacterium of the coastal bivalve, Solemya velum: a blueprint for thriving in and out of symbiosis.</title>
        <authorList>
            <person name="Dmytrenko O."/>
            <person name="Russell S.L."/>
            <person name="Loo W.T."/>
            <person name="Fontanez K.M."/>
            <person name="Liao L."/>
            <person name="Roeselers G."/>
            <person name="Sharma R."/>
            <person name="Stewart F.J."/>
            <person name="Newton I.L."/>
            <person name="Woyke T."/>
            <person name="Wu D."/>
            <person name="Lang J.M."/>
            <person name="Eisen J.A."/>
            <person name="Cavanaugh C.M."/>
        </authorList>
    </citation>
    <scope>NUCLEOTIDE SEQUENCE [LARGE SCALE GENOMIC DNA]</scope>
    <source>
        <strain evidence="25 26">WH</strain>
    </source>
</reference>
<protein>
    <recommendedName>
        <fullName evidence="4">Copper-exporting P-type ATPase</fullName>
        <ecNumber evidence="3">7.2.2.8</ecNumber>
    </recommendedName>
    <alternativeName>
        <fullName evidence="20">Copper-exporting P-type ATPase A</fullName>
    </alternativeName>
    <alternativeName>
        <fullName evidence="21">Cu(+)-exporting ATPase</fullName>
    </alternativeName>
</protein>
<dbReference type="GO" id="GO:0005524">
    <property type="term" value="F:ATP binding"/>
    <property type="evidence" value="ECO:0007669"/>
    <property type="project" value="UniProtKB-UniRule"/>
</dbReference>
<keyword evidence="17" id="KW-0186">Copper</keyword>
<comment type="subcellular location">
    <subcellularLocation>
        <location evidence="1">Cell membrane</location>
        <topology evidence="1">Multi-pass membrane protein</topology>
    </subcellularLocation>
</comment>
<evidence type="ECO:0000256" key="5">
    <source>
        <dbReference type="ARBA" id="ARBA00022448"/>
    </source>
</evidence>
<dbReference type="InterPro" id="IPR006121">
    <property type="entry name" value="HMA_dom"/>
</dbReference>
<keyword evidence="15" id="KW-1278">Translocase</keyword>
<keyword evidence="26" id="KW-1185">Reference proteome</keyword>
<evidence type="ECO:0000256" key="4">
    <source>
        <dbReference type="ARBA" id="ARBA00015102"/>
    </source>
</evidence>
<evidence type="ECO:0000256" key="11">
    <source>
        <dbReference type="ARBA" id="ARBA00022741"/>
    </source>
</evidence>
<dbReference type="CDD" id="cd00371">
    <property type="entry name" value="HMA"/>
    <property type="match status" value="1"/>
</dbReference>
<dbReference type="Gene3D" id="3.40.50.1000">
    <property type="entry name" value="HAD superfamily/HAD-like"/>
    <property type="match status" value="1"/>
</dbReference>
<proteinExistence type="inferred from homology"/>
<dbReference type="Pfam" id="PF00122">
    <property type="entry name" value="E1-E2_ATPase"/>
    <property type="match status" value="1"/>
</dbReference>
<dbReference type="InterPro" id="IPR023298">
    <property type="entry name" value="ATPase_P-typ_TM_dom_sf"/>
</dbReference>
<dbReference type="InterPro" id="IPR008250">
    <property type="entry name" value="ATPase_P-typ_transduc_dom_A_sf"/>
</dbReference>
<evidence type="ECO:0000313" key="26">
    <source>
        <dbReference type="Proteomes" id="UP000030856"/>
    </source>
</evidence>
<dbReference type="Gene3D" id="3.30.70.100">
    <property type="match status" value="1"/>
</dbReference>
<dbReference type="PRINTS" id="PR00119">
    <property type="entry name" value="CATATPASE"/>
</dbReference>
<evidence type="ECO:0000256" key="9">
    <source>
        <dbReference type="ARBA" id="ARBA00022723"/>
    </source>
</evidence>
<dbReference type="InterPro" id="IPR017969">
    <property type="entry name" value="Heavy-metal-associated_CS"/>
</dbReference>
<dbReference type="PROSITE" id="PS01047">
    <property type="entry name" value="HMA_1"/>
    <property type="match status" value="1"/>
</dbReference>
<evidence type="ECO:0000256" key="2">
    <source>
        <dbReference type="ARBA" id="ARBA00006024"/>
    </source>
</evidence>
<dbReference type="GO" id="GO:0005507">
    <property type="term" value="F:copper ion binding"/>
    <property type="evidence" value="ECO:0007669"/>
    <property type="project" value="TreeGrafter"/>
</dbReference>
<evidence type="ECO:0000256" key="6">
    <source>
        <dbReference type="ARBA" id="ARBA00022475"/>
    </source>
</evidence>
<dbReference type="OrthoDB" id="9814270at2"/>
<evidence type="ECO:0000256" key="18">
    <source>
        <dbReference type="ARBA" id="ARBA00023065"/>
    </source>
</evidence>
<dbReference type="SFLD" id="SFLDS00003">
    <property type="entry name" value="Haloacid_Dehalogenase"/>
    <property type="match status" value="1"/>
</dbReference>
<feature type="domain" description="HMA" evidence="24">
    <location>
        <begin position="3"/>
        <end position="66"/>
    </location>
</feature>
<dbReference type="RefSeq" id="WP_043115597.1">
    <property type="nucleotide sequence ID" value="NZ_JRAA01000001.1"/>
</dbReference>
<accession>A0A0B0HEP1</accession>
<evidence type="ECO:0000256" key="17">
    <source>
        <dbReference type="ARBA" id="ARBA00023008"/>
    </source>
</evidence>
<feature type="transmembrane region" description="Helical" evidence="23">
    <location>
        <begin position="366"/>
        <end position="389"/>
    </location>
</feature>
<dbReference type="Pfam" id="PF00702">
    <property type="entry name" value="Hydrolase"/>
    <property type="match status" value="1"/>
</dbReference>
<evidence type="ECO:0000256" key="10">
    <source>
        <dbReference type="ARBA" id="ARBA00022737"/>
    </source>
</evidence>
<dbReference type="FunFam" id="2.70.150.10:FF:000020">
    <property type="entry name" value="Copper-exporting P-type ATPase A"/>
    <property type="match status" value="1"/>
</dbReference>
<dbReference type="FunFam" id="3.40.50.1000:FF:000144">
    <property type="entry name" value="copper-transporting ATPase 1 isoform X2"/>
    <property type="match status" value="1"/>
</dbReference>
<dbReference type="SFLD" id="SFLDG00002">
    <property type="entry name" value="C1.7:_P-type_atpase_like"/>
    <property type="match status" value="1"/>
</dbReference>
<dbReference type="GO" id="GO:0055070">
    <property type="term" value="P:copper ion homeostasis"/>
    <property type="evidence" value="ECO:0007669"/>
    <property type="project" value="TreeGrafter"/>
</dbReference>
<feature type="transmembrane region" description="Helical" evidence="23">
    <location>
        <begin position="338"/>
        <end position="360"/>
    </location>
</feature>
<keyword evidence="12" id="KW-0187">Copper transport</keyword>
<dbReference type="SUPFAM" id="SSF55008">
    <property type="entry name" value="HMA, heavy metal-associated domain"/>
    <property type="match status" value="1"/>
</dbReference>
<evidence type="ECO:0000256" key="16">
    <source>
        <dbReference type="ARBA" id="ARBA00022989"/>
    </source>
</evidence>
<keyword evidence="19 23" id="KW-0472">Membrane</keyword>
<evidence type="ECO:0000256" key="21">
    <source>
        <dbReference type="ARBA" id="ARBA00033239"/>
    </source>
</evidence>
<keyword evidence="7" id="KW-0597">Phosphoprotein</keyword>
<dbReference type="NCBIfam" id="TIGR01494">
    <property type="entry name" value="ATPase_P-type"/>
    <property type="match status" value="1"/>
</dbReference>
<evidence type="ECO:0000313" key="25">
    <source>
        <dbReference type="EMBL" id="KHF25906.1"/>
    </source>
</evidence>
<dbReference type="InterPro" id="IPR036412">
    <property type="entry name" value="HAD-like_sf"/>
</dbReference>
<evidence type="ECO:0000256" key="15">
    <source>
        <dbReference type="ARBA" id="ARBA00022967"/>
    </source>
</evidence>
<feature type="transmembrane region" description="Helical" evidence="23">
    <location>
        <begin position="705"/>
        <end position="727"/>
    </location>
</feature>
<feature type="transmembrane region" description="Helical" evidence="23">
    <location>
        <begin position="117"/>
        <end position="136"/>
    </location>
</feature>
<dbReference type="SUPFAM" id="SSF81653">
    <property type="entry name" value="Calcium ATPase, transduction domain A"/>
    <property type="match status" value="1"/>
</dbReference>
<dbReference type="InterPro" id="IPR027256">
    <property type="entry name" value="P-typ_ATPase_IB"/>
</dbReference>
<keyword evidence="16 23" id="KW-1133">Transmembrane helix</keyword>
<dbReference type="CDD" id="cd02094">
    <property type="entry name" value="P-type_ATPase_Cu-like"/>
    <property type="match status" value="1"/>
</dbReference>
<dbReference type="PROSITE" id="PS50846">
    <property type="entry name" value="HMA_2"/>
    <property type="match status" value="1"/>
</dbReference>
<dbReference type="PROSITE" id="PS01229">
    <property type="entry name" value="COF_2"/>
    <property type="match status" value="1"/>
</dbReference>
<evidence type="ECO:0000259" key="24">
    <source>
        <dbReference type="PROSITE" id="PS50846"/>
    </source>
</evidence>
<keyword evidence="8 23" id="KW-0812">Transmembrane</keyword>
<evidence type="ECO:0000256" key="3">
    <source>
        <dbReference type="ARBA" id="ARBA00012517"/>
    </source>
</evidence>
<comment type="caution">
    <text evidence="25">The sequence shown here is derived from an EMBL/GenBank/DDBJ whole genome shotgun (WGS) entry which is preliminary data.</text>
</comment>
<dbReference type="eggNOG" id="COG2217">
    <property type="taxonomic scope" value="Bacteria"/>
</dbReference>
<gene>
    <name evidence="25" type="primary">copA1</name>
    <name evidence="25" type="ORF">JV46_20160</name>
</gene>
<comment type="catalytic activity">
    <reaction evidence="22">
        <text>Cu(+)(in) + ATP + H2O = Cu(+)(out) + ADP + phosphate + H(+)</text>
        <dbReference type="Rhea" id="RHEA:25792"/>
        <dbReference type="ChEBI" id="CHEBI:15377"/>
        <dbReference type="ChEBI" id="CHEBI:15378"/>
        <dbReference type="ChEBI" id="CHEBI:30616"/>
        <dbReference type="ChEBI" id="CHEBI:43474"/>
        <dbReference type="ChEBI" id="CHEBI:49552"/>
        <dbReference type="ChEBI" id="CHEBI:456216"/>
        <dbReference type="EC" id="7.2.2.8"/>
    </reaction>
</comment>